<name>A0A434AZW1_9BACT</name>
<dbReference type="Pfam" id="PF13495">
    <property type="entry name" value="Phage_int_SAM_4"/>
    <property type="match status" value="1"/>
</dbReference>
<gene>
    <name evidence="5" type="ORF">DLK05_01180</name>
</gene>
<sequence>MKRSIELSGKSQSTLNNYIRRIALFVLHFNRLPEQISEDEINEYLVALARDPKSPSRSSFKHMVYGLRYYYRLLGMNKKAIALPSLKRETKLPVILNRKELKENGNRSGKIKNTCIRYIN</sequence>
<dbReference type="Gene3D" id="1.10.150.130">
    <property type="match status" value="1"/>
</dbReference>
<dbReference type="Proteomes" id="UP000282985">
    <property type="component" value="Unassembled WGS sequence"/>
</dbReference>
<evidence type="ECO:0000259" key="4">
    <source>
        <dbReference type="PROSITE" id="PS51900"/>
    </source>
</evidence>
<dbReference type="GO" id="GO:0015074">
    <property type="term" value="P:DNA integration"/>
    <property type="evidence" value="ECO:0007669"/>
    <property type="project" value="UniProtKB-KW"/>
</dbReference>
<evidence type="ECO:0000256" key="2">
    <source>
        <dbReference type="ARBA" id="ARBA00023125"/>
    </source>
</evidence>
<keyword evidence="6" id="KW-1185">Reference proteome</keyword>
<accession>A0A434AZW1</accession>
<dbReference type="RefSeq" id="WP_127342139.1">
    <property type="nucleotide sequence ID" value="NZ_RJJX01000001.1"/>
</dbReference>
<dbReference type="GO" id="GO:0003677">
    <property type="term" value="F:DNA binding"/>
    <property type="evidence" value="ECO:0007669"/>
    <property type="project" value="UniProtKB-UniRule"/>
</dbReference>
<evidence type="ECO:0000313" key="6">
    <source>
        <dbReference type="Proteomes" id="UP000282985"/>
    </source>
</evidence>
<keyword evidence="1" id="KW-0229">DNA integration</keyword>
<comment type="caution">
    <text evidence="5">The sequence shown here is derived from an EMBL/GenBank/DDBJ whole genome shotgun (WGS) entry which is preliminary data.</text>
</comment>
<dbReference type="InterPro" id="IPR044068">
    <property type="entry name" value="CB"/>
</dbReference>
<dbReference type="EMBL" id="RJJX01000001">
    <property type="protein sequence ID" value="RUT79997.1"/>
    <property type="molecule type" value="Genomic_DNA"/>
</dbReference>
<protein>
    <recommendedName>
        <fullName evidence="4">Core-binding (CB) domain-containing protein</fullName>
    </recommendedName>
</protein>
<feature type="domain" description="Core-binding (CB)" evidence="4">
    <location>
        <begin position="1"/>
        <end position="75"/>
    </location>
</feature>
<evidence type="ECO:0000313" key="5">
    <source>
        <dbReference type="EMBL" id="RUT79997.1"/>
    </source>
</evidence>
<organism evidence="5 6">
    <name type="scientific">Ancylomarina longa</name>
    <dbReference type="NCBI Taxonomy" id="2487017"/>
    <lineage>
        <taxon>Bacteria</taxon>
        <taxon>Pseudomonadati</taxon>
        <taxon>Bacteroidota</taxon>
        <taxon>Bacteroidia</taxon>
        <taxon>Marinilabiliales</taxon>
        <taxon>Marinifilaceae</taxon>
        <taxon>Ancylomarina</taxon>
    </lineage>
</organism>
<keyword evidence="2 3" id="KW-0238">DNA-binding</keyword>
<proteinExistence type="predicted"/>
<dbReference type="PROSITE" id="PS51900">
    <property type="entry name" value="CB"/>
    <property type="match status" value="1"/>
</dbReference>
<dbReference type="InterPro" id="IPR010998">
    <property type="entry name" value="Integrase_recombinase_N"/>
</dbReference>
<evidence type="ECO:0000256" key="1">
    <source>
        <dbReference type="ARBA" id="ARBA00022908"/>
    </source>
</evidence>
<evidence type="ECO:0000256" key="3">
    <source>
        <dbReference type="PROSITE-ProRule" id="PRU01248"/>
    </source>
</evidence>
<dbReference type="AlphaFoldDB" id="A0A434AZW1"/>
<reference evidence="5 6" key="1">
    <citation type="submission" date="2018-11" db="EMBL/GenBank/DDBJ databases">
        <title>Parancylomarina longa gen. nov., sp. nov., isolated from sediments of southern Okinawa.</title>
        <authorList>
            <person name="Fu T."/>
        </authorList>
    </citation>
    <scope>NUCLEOTIDE SEQUENCE [LARGE SCALE GENOMIC DNA]</scope>
    <source>
        <strain evidence="5 6">T3-2 S1-C</strain>
    </source>
</reference>
<dbReference type="OrthoDB" id="9801717at2"/>
<dbReference type="InterPro" id="IPR004107">
    <property type="entry name" value="Integrase_SAM-like_N"/>
</dbReference>